<evidence type="ECO:0000256" key="4">
    <source>
        <dbReference type="ARBA" id="ARBA00022692"/>
    </source>
</evidence>
<dbReference type="EMBL" id="JACPSX010000195">
    <property type="protein sequence ID" value="MBI3015414.1"/>
    <property type="molecule type" value="Genomic_DNA"/>
</dbReference>
<evidence type="ECO:0000256" key="1">
    <source>
        <dbReference type="ARBA" id="ARBA00004651"/>
    </source>
</evidence>
<feature type="domain" description="ABC transmembrane type-1" evidence="8">
    <location>
        <begin position="76"/>
        <end position="276"/>
    </location>
</feature>
<comment type="subcellular location">
    <subcellularLocation>
        <location evidence="1 7">Cell membrane</location>
        <topology evidence="1 7">Multi-pass membrane protein</topology>
    </subcellularLocation>
</comment>
<feature type="transmembrane region" description="Helical" evidence="7">
    <location>
        <begin position="203"/>
        <end position="222"/>
    </location>
</feature>
<dbReference type="GO" id="GO:0015416">
    <property type="term" value="F:ABC-type phosphonate transporter activity"/>
    <property type="evidence" value="ECO:0007669"/>
    <property type="project" value="InterPro"/>
</dbReference>
<keyword evidence="5 7" id="KW-1133">Transmembrane helix</keyword>
<dbReference type="InterPro" id="IPR005769">
    <property type="entry name" value="PhnE/PtxC"/>
</dbReference>
<dbReference type="SUPFAM" id="SSF161098">
    <property type="entry name" value="MetI-like"/>
    <property type="match status" value="1"/>
</dbReference>
<dbReference type="AlphaFoldDB" id="A0A932M1D6"/>
<dbReference type="InterPro" id="IPR000515">
    <property type="entry name" value="MetI-like"/>
</dbReference>
<feature type="transmembrane region" description="Helical" evidence="7">
    <location>
        <begin position="258"/>
        <end position="279"/>
    </location>
</feature>
<sequence>MTAPNASPVQSRPLWGAGKTVVLLVGAAILWSYLGTGSNLLLPFQADGRHQVALFFSQLFPPNLSASLLTRALRGSLETLAVSIMGTLLAVLIGFPLGALSAYTVMGNRRFSEAEGSSAVARLWRRLIYDGSTLLLNFLRSVPELFWALIFIVAVGLGPFPGVLALGFHTGGVLGKLYSESLEALDSRPLEALQATGASTLKVFLFGMVPLALPQLLSYTLYRWEVNIRTAAVLGVVGAGGLGQDILVAMGLLHYQDLATFLIATLAIVIAVDFLSTFLRLRLIPS</sequence>
<keyword evidence="6 7" id="KW-0472">Membrane</keyword>
<keyword evidence="4 7" id="KW-0812">Transmembrane</keyword>
<evidence type="ECO:0000256" key="5">
    <source>
        <dbReference type="ARBA" id="ARBA00022989"/>
    </source>
</evidence>
<accession>A0A932M1D6</accession>
<comment type="caution">
    <text evidence="9">The sequence shown here is derived from an EMBL/GenBank/DDBJ whole genome shotgun (WGS) entry which is preliminary data.</text>
</comment>
<evidence type="ECO:0000313" key="10">
    <source>
        <dbReference type="Proteomes" id="UP000741360"/>
    </source>
</evidence>
<dbReference type="CDD" id="cd06261">
    <property type="entry name" value="TM_PBP2"/>
    <property type="match status" value="1"/>
</dbReference>
<comment type="similarity">
    <text evidence="7">Belongs to the binding-protein-dependent transport system permease family.</text>
</comment>
<proteinExistence type="inferred from homology"/>
<dbReference type="PROSITE" id="PS50928">
    <property type="entry name" value="ABC_TM1"/>
    <property type="match status" value="1"/>
</dbReference>
<dbReference type="InterPro" id="IPR035906">
    <property type="entry name" value="MetI-like_sf"/>
</dbReference>
<name>A0A932M1D6_UNCTE</name>
<dbReference type="Gene3D" id="1.10.3720.10">
    <property type="entry name" value="MetI-like"/>
    <property type="match status" value="1"/>
</dbReference>
<evidence type="ECO:0000256" key="2">
    <source>
        <dbReference type="ARBA" id="ARBA00022448"/>
    </source>
</evidence>
<keyword evidence="2 7" id="KW-0813">Transport</keyword>
<keyword evidence="3" id="KW-1003">Cell membrane</keyword>
<feature type="transmembrane region" description="Helical" evidence="7">
    <location>
        <begin position="20"/>
        <end position="42"/>
    </location>
</feature>
<reference evidence="9" key="1">
    <citation type="submission" date="2020-07" db="EMBL/GenBank/DDBJ databases">
        <title>Huge and variable diversity of episymbiotic CPR bacteria and DPANN archaea in groundwater ecosystems.</title>
        <authorList>
            <person name="He C.Y."/>
            <person name="Keren R."/>
            <person name="Whittaker M."/>
            <person name="Farag I.F."/>
            <person name="Doudna J."/>
            <person name="Cate J.H.D."/>
            <person name="Banfield J.F."/>
        </authorList>
    </citation>
    <scope>NUCLEOTIDE SEQUENCE</scope>
    <source>
        <strain evidence="9">NC_groundwater_717_Ag_S-0.2um_59_8</strain>
    </source>
</reference>
<dbReference type="Proteomes" id="UP000741360">
    <property type="component" value="Unassembled WGS sequence"/>
</dbReference>
<evidence type="ECO:0000256" key="6">
    <source>
        <dbReference type="ARBA" id="ARBA00023136"/>
    </source>
</evidence>
<feature type="transmembrane region" description="Helical" evidence="7">
    <location>
        <begin position="145"/>
        <end position="168"/>
    </location>
</feature>
<evidence type="ECO:0000256" key="3">
    <source>
        <dbReference type="ARBA" id="ARBA00022475"/>
    </source>
</evidence>
<evidence type="ECO:0000313" key="9">
    <source>
        <dbReference type="EMBL" id="MBI3015414.1"/>
    </source>
</evidence>
<dbReference type="NCBIfam" id="TIGR01097">
    <property type="entry name" value="PhnE"/>
    <property type="match status" value="1"/>
</dbReference>
<gene>
    <name evidence="9" type="primary">phnE</name>
    <name evidence="9" type="ORF">HYY65_10220</name>
</gene>
<evidence type="ECO:0000259" key="8">
    <source>
        <dbReference type="PROSITE" id="PS50928"/>
    </source>
</evidence>
<organism evidence="9 10">
    <name type="scientific">Tectimicrobiota bacterium</name>
    <dbReference type="NCBI Taxonomy" id="2528274"/>
    <lineage>
        <taxon>Bacteria</taxon>
        <taxon>Pseudomonadati</taxon>
        <taxon>Nitrospinota/Tectimicrobiota group</taxon>
        <taxon>Candidatus Tectimicrobiota</taxon>
    </lineage>
</organism>
<feature type="transmembrane region" description="Helical" evidence="7">
    <location>
        <begin position="79"/>
        <end position="103"/>
    </location>
</feature>
<dbReference type="PANTHER" id="PTHR30043">
    <property type="entry name" value="PHOSPHONATES TRANSPORT SYSTEM PERMEASE PROTEIN"/>
    <property type="match status" value="1"/>
</dbReference>
<dbReference type="GO" id="GO:0005886">
    <property type="term" value="C:plasma membrane"/>
    <property type="evidence" value="ECO:0007669"/>
    <property type="project" value="UniProtKB-SubCell"/>
</dbReference>
<dbReference type="Pfam" id="PF00528">
    <property type="entry name" value="BPD_transp_1"/>
    <property type="match status" value="1"/>
</dbReference>
<feature type="transmembrane region" description="Helical" evidence="7">
    <location>
        <begin position="231"/>
        <end position="252"/>
    </location>
</feature>
<evidence type="ECO:0000256" key="7">
    <source>
        <dbReference type="RuleBase" id="RU363032"/>
    </source>
</evidence>
<dbReference type="PANTHER" id="PTHR30043:SF1">
    <property type="entry name" value="ABC TRANSPORT SYSTEM PERMEASE PROTEIN P69"/>
    <property type="match status" value="1"/>
</dbReference>
<protein>
    <submittedName>
        <fullName evidence="9">Phosphonate ABC transporter, permease protein PhnE</fullName>
    </submittedName>
</protein>